<accession>A0A1W2E5G8</accession>
<dbReference type="Gene3D" id="3.40.50.2300">
    <property type="match status" value="2"/>
</dbReference>
<dbReference type="InterPro" id="IPR010982">
    <property type="entry name" value="Lambda_DNA-bd_dom_sf"/>
</dbReference>
<dbReference type="Pfam" id="PF00356">
    <property type="entry name" value="LacI"/>
    <property type="match status" value="1"/>
</dbReference>
<sequence>MFAGSANRSARVTIREVAHHAGVSVSTASKALNGNGRMTEDTRERILKAASELQFRPNAMARGLLKQRSFTVGLLTNDTYGRFTLPVASGISEALVDEGVSVFLCPVLDNDPRRAQVNVEAMQDKCVDALIVSGRRADARLPIDLASLTMPIIHVYSECGPNEIGFFVDEVQGARLAVEHLYASGRTRVAHVTGPDSFDVVAKRIAGWREASRAHDRDPFLQPLTGAWTEAWGFAAAERLFANGVPSAGRPDAVFCGNDQIARGLADALALRGIKVPEDVAIVGFDNWEIFADAVRPPLTTIDMNLVELGRQAGQTLLELIEGRPVAPGHRYLPCRLIQRRSCGAGRDMS</sequence>
<dbReference type="Gene3D" id="1.10.260.40">
    <property type="entry name" value="lambda repressor-like DNA-binding domains"/>
    <property type="match status" value="1"/>
</dbReference>
<keyword evidence="2" id="KW-0238">DNA-binding</keyword>
<dbReference type="PROSITE" id="PS00356">
    <property type="entry name" value="HTH_LACI_1"/>
    <property type="match status" value="1"/>
</dbReference>
<keyword evidence="3" id="KW-0804">Transcription</keyword>
<dbReference type="CDD" id="cd01392">
    <property type="entry name" value="HTH_LacI"/>
    <property type="match status" value="1"/>
</dbReference>
<keyword evidence="6" id="KW-1185">Reference proteome</keyword>
<dbReference type="GO" id="GO:0000976">
    <property type="term" value="F:transcription cis-regulatory region binding"/>
    <property type="evidence" value="ECO:0007669"/>
    <property type="project" value="TreeGrafter"/>
</dbReference>
<dbReference type="InterPro" id="IPR046335">
    <property type="entry name" value="LacI/GalR-like_sensor"/>
</dbReference>
<dbReference type="EMBL" id="FWXR01000021">
    <property type="protein sequence ID" value="SMD05029.1"/>
    <property type="molecule type" value="Genomic_DNA"/>
</dbReference>
<evidence type="ECO:0000256" key="3">
    <source>
        <dbReference type="ARBA" id="ARBA00023163"/>
    </source>
</evidence>
<dbReference type="Pfam" id="PF13377">
    <property type="entry name" value="Peripla_BP_3"/>
    <property type="match status" value="1"/>
</dbReference>
<evidence type="ECO:0000256" key="1">
    <source>
        <dbReference type="ARBA" id="ARBA00023015"/>
    </source>
</evidence>
<dbReference type="AlphaFoldDB" id="A0A1W2E5G8"/>
<protein>
    <submittedName>
        <fullName evidence="5">LacI family transcriptional regulator</fullName>
    </submittedName>
</protein>
<proteinExistence type="predicted"/>
<evidence type="ECO:0000313" key="6">
    <source>
        <dbReference type="Proteomes" id="UP000192656"/>
    </source>
</evidence>
<evidence type="ECO:0000259" key="4">
    <source>
        <dbReference type="PROSITE" id="PS50932"/>
    </source>
</evidence>
<dbReference type="InterPro" id="IPR000843">
    <property type="entry name" value="HTH_LacI"/>
</dbReference>
<dbReference type="SUPFAM" id="SSF47413">
    <property type="entry name" value="lambda repressor-like DNA-binding domains"/>
    <property type="match status" value="1"/>
</dbReference>
<name>A0A1W2E5G8_9HYPH</name>
<dbReference type="SUPFAM" id="SSF53822">
    <property type="entry name" value="Periplasmic binding protein-like I"/>
    <property type="match status" value="1"/>
</dbReference>
<dbReference type="PANTHER" id="PTHR30146:SF109">
    <property type="entry name" value="HTH-TYPE TRANSCRIPTIONAL REGULATOR GALS"/>
    <property type="match status" value="1"/>
</dbReference>
<evidence type="ECO:0000313" key="5">
    <source>
        <dbReference type="EMBL" id="SMD05029.1"/>
    </source>
</evidence>
<evidence type="ECO:0000256" key="2">
    <source>
        <dbReference type="ARBA" id="ARBA00023125"/>
    </source>
</evidence>
<dbReference type="SMART" id="SM00354">
    <property type="entry name" value="HTH_LACI"/>
    <property type="match status" value="1"/>
</dbReference>
<dbReference type="GO" id="GO:0003700">
    <property type="term" value="F:DNA-binding transcription factor activity"/>
    <property type="evidence" value="ECO:0007669"/>
    <property type="project" value="TreeGrafter"/>
</dbReference>
<dbReference type="PANTHER" id="PTHR30146">
    <property type="entry name" value="LACI-RELATED TRANSCRIPTIONAL REPRESSOR"/>
    <property type="match status" value="1"/>
</dbReference>
<dbReference type="PROSITE" id="PS50932">
    <property type="entry name" value="HTH_LACI_2"/>
    <property type="match status" value="1"/>
</dbReference>
<dbReference type="STRING" id="937218.SAMN06297251_12168"/>
<dbReference type="RefSeq" id="WP_342170512.1">
    <property type="nucleotide sequence ID" value="NZ_FWXR01000021.1"/>
</dbReference>
<dbReference type="InterPro" id="IPR028082">
    <property type="entry name" value="Peripla_BP_I"/>
</dbReference>
<keyword evidence="1" id="KW-0805">Transcription regulation</keyword>
<reference evidence="5 6" key="1">
    <citation type="submission" date="2017-04" db="EMBL/GenBank/DDBJ databases">
        <authorList>
            <person name="Afonso C.L."/>
            <person name="Miller P.J."/>
            <person name="Scott M.A."/>
            <person name="Spackman E."/>
            <person name="Goraichik I."/>
            <person name="Dimitrov K.M."/>
            <person name="Suarez D.L."/>
            <person name="Swayne D.E."/>
        </authorList>
    </citation>
    <scope>NUCLEOTIDE SEQUENCE [LARGE SCALE GENOMIC DNA]</scope>
    <source>
        <strain evidence="5 6">CGMCC 1.10972</strain>
    </source>
</reference>
<dbReference type="CDD" id="cd06267">
    <property type="entry name" value="PBP1_LacI_sugar_binding-like"/>
    <property type="match status" value="1"/>
</dbReference>
<feature type="domain" description="HTH lacI-type" evidence="4">
    <location>
        <begin position="12"/>
        <end position="66"/>
    </location>
</feature>
<dbReference type="Proteomes" id="UP000192656">
    <property type="component" value="Unassembled WGS sequence"/>
</dbReference>
<gene>
    <name evidence="5" type="ORF">SAMN06297251_12168</name>
</gene>
<organism evidence="5 6">
    <name type="scientific">Fulvimarina manganoxydans</name>
    <dbReference type="NCBI Taxonomy" id="937218"/>
    <lineage>
        <taxon>Bacteria</taxon>
        <taxon>Pseudomonadati</taxon>
        <taxon>Pseudomonadota</taxon>
        <taxon>Alphaproteobacteria</taxon>
        <taxon>Hyphomicrobiales</taxon>
        <taxon>Aurantimonadaceae</taxon>
        <taxon>Fulvimarina</taxon>
    </lineage>
</organism>